<dbReference type="Gene3D" id="3.90.530.10">
    <property type="entry name" value="XPA C-terminal domain"/>
    <property type="match status" value="1"/>
</dbReference>
<reference evidence="12" key="1">
    <citation type="journal article" date="2015" name="Nat. Genet.">
        <title>The genome and transcriptome of the zoonotic hookworm Ancylostoma ceylanicum identify infection-specific gene families.</title>
        <authorList>
            <person name="Schwarz E.M."/>
            <person name="Hu Y."/>
            <person name="Antoshechkin I."/>
            <person name="Miller M.M."/>
            <person name="Sternberg P.W."/>
            <person name="Aroian R.V."/>
        </authorList>
    </citation>
    <scope>NUCLEOTIDE SEQUENCE</scope>
    <source>
        <strain evidence="12">HY135</strain>
    </source>
</reference>
<keyword evidence="9" id="KW-0539">Nucleus</keyword>
<keyword evidence="12" id="KW-1185">Reference proteome</keyword>
<comment type="subcellular location">
    <subcellularLocation>
        <location evidence="1">Nucleus</location>
    </subcellularLocation>
</comment>
<gene>
    <name evidence="11" type="primary">Acey_s0070.g496</name>
    <name evidence="11" type="synonym">Acey-xpa-1</name>
    <name evidence="11" type="ORF">Y032_0070g496</name>
</gene>
<dbReference type="Pfam" id="PF01286">
    <property type="entry name" value="XPA_N"/>
    <property type="match status" value="1"/>
</dbReference>
<dbReference type="STRING" id="53326.A0A016TX13"/>
<keyword evidence="3" id="KW-0479">Metal-binding</keyword>
<dbReference type="SUPFAM" id="SSF46955">
    <property type="entry name" value="Putative DNA-binding domain"/>
    <property type="match status" value="1"/>
</dbReference>
<evidence type="ECO:0000313" key="12">
    <source>
        <dbReference type="Proteomes" id="UP000024635"/>
    </source>
</evidence>
<dbReference type="Pfam" id="PF05181">
    <property type="entry name" value="XPA_C"/>
    <property type="match status" value="1"/>
</dbReference>
<evidence type="ECO:0000256" key="8">
    <source>
        <dbReference type="ARBA" id="ARBA00023204"/>
    </source>
</evidence>
<dbReference type="GO" id="GO:0003684">
    <property type="term" value="F:damaged DNA binding"/>
    <property type="evidence" value="ECO:0007669"/>
    <property type="project" value="InterPro"/>
</dbReference>
<dbReference type="Proteomes" id="UP000024635">
    <property type="component" value="Unassembled WGS sequence"/>
</dbReference>
<dbReference type="GO" id="GO:1901255">
    <property type="term" value="P:nucleotide-excision repair involved in interstrand cross-link repair"/>
    <property type="evidence" value="ECO:0007669"/>
    <property type="project" value="TreeGrafter"/>
</dbReference>
<evidence type="ECO:0000256" key="1">
    <source>
        <dbReference type="ARBA" id="ARBA00004123"/>
    </source>
</evidence>
<proteinExistence type="inferred from homology"/>
<dbReference type="GO" id="GO:0008270">
    <property type="term" value="F:zinc ion binding"/>
    <property type="evidence" value="ECO:0007669"/>
    <property type="project" value="UniProtKB-KW"/>
</dbReference>
<evidence type="ECO:0000256" key="7">
    <source>
        <dbReference type="ARBA" id="ARBA00023125"/>
    </source>
</evidence>
<dbReference type="PANTHER" id="PTHR10142">
    <property type="entry name" value="DNA REPAIR PROTEIN COMPLEMENTING XP-A CELLS"/>
    <property type="match status" value="1"/>
</dbReference>
<evidence type="ECO:0000259" key="10">
    <source>
        <dbReference type="Pfam" id="PF05181"/>
    </source>
</evidence>
<keyword evidence="4" id="KW-0227">DNA damage</keyword>
<name>A0A016TX13_9BILA</name>
<evidence type="ECO:0000313" key="11">
    <source>
        <dbReference type="EMBL" id="EYC07549.1"/>
    </source>
</evidence>
<keyword evidence="6" id="KW-0862">Zinc</keyword>
<dbReference type="NCBIfam" id="TIGR00598">
    <property type="entry name" value="rad14"/>
    <property type="match status" value="1"/>
</dbReference>
<protein>
    <recommendedName>
        <fullName evidence="10">XPA C-terminal domain-containing protein</fullName>
    </recommendedName>
</protein>
<feature type="domain" description="XPA C-terminal" evidence="10">
    <location>
        <begin position="99"/>
        <end position="150"/>
    </location>
</feature>
<evidence type="ECO:0000256" key="3">
    <source>
        <dbReference type="ARBA" id="ARBA00022723"/>
    </source>
</evidence>
<dbReference type="InterPro" id="IPR009061">
    <property type="entry name" value="DNA-bd_dom_put_sf"/>
</dbReference>
<dbReference type="InterPro" id="IPR000465">
    <property type="entry name" value="XPA/RAD14"/>
</dbReference>
<dbReference type="InterPro" id="IPR022656">
    <property type="entry name" value="XPA_C"/>
</dbReference>
<evidence type="ECO:0000256" key="5">
    <source>
        <dbReference type="ARBA" id="ARBA00022771"/>
    </source>
</evidence>
<comment type="similarity">
    <text evidence="2">Belongs to the XPA family.</text>
</comment>
<dbReference type="AlphaFoldDB" id="A0A016TX13"/>
<dbReference type="GO" id="GO:0000110">
    <property type="term" value="C:nucleotide-excision repair factor 1 complex"/>
    <property type="evidence" value="ECO:0007669"/>
    <property type="project" value="TreeGrafter"/>
</dbReference>
<dbReference type="CDD" id="cd21076">
    <property type="entry name" value="DBD_XPA"/>
    <property type="match status" value="1"/>
</dbReference>
<evidence type="ECO:0000256" key="9">
    <source>
        <dbReference type="ARBA" id="ARBA00023242"/>
    </source>
</evidence>
<dbReference type="EMBL" id="JARK01001406">
    <property type="protein sequence ID" value="EYC07549.1"/>
    <property type="molecule type" value="Genomic_DNA"/>
</dbReference>
<dbReference type="InterPro" id="IPR022652">
    <property type="entry name" value="Znf_XPA_CS"/>
</dbReference>
<accession>A0A016TX13</accession>
<keyword evidence="5" id="KW-0863">Zinc-finger</keyword>
<evidence type="ECO:0000256" key="2">
    <source>
        <dbReference type="ARBA" id="ARBA00005548"/>
    </source>
</evidence>
<evidence type="ECO:0000256" key="4">
    <source>
        <dbReference type="ARBA" id="ARBA00022763"/>
    </source>
</evidence>
<organism evidence="11 12">
    <name type="scientific">Ancylostoma ceylanicum</name>
    <dbReference type="NCBI Taxonomy" id="53326"/>
    <lineage>
        <taxon>Eukaryota</taxon>
        <taxon>Metazoa</taxon>
        <taxon>Ecdysozoa</taxon>
        <taxon>Nematoda</taxon>
        <taxon>Chromadorea</taxon>
        <taxon>Rhabditida</taxon>
        <taxon>Rhabditina</taxon>
        <taxon>Rhabditomorpha</taxon>
        <taxon>Strongyloidea</taxon>
        <taxon>Ancylostomatidae</taxon>
        <taxon>Ancylostomatinae</taxon>
        <taxon>Ancylostoma</taxon>
    </lineage>
</organism>
<sequence>MSKRRFNPSEEDRMPIVEKLYRQNQPSFHSAGGFMDDDDQYQERRDEISEAKQRRADAKFASQEIPDDCIKCKKPMFDSWLWERYNHPVCDGCRDDLGEHKLIPRTEAKSAYLLKDCDLDLRNPPLRFWAKKNPHNPRYGDMKLYLKCQVVERMLEIYGSWEEFEAEKRLRTTQKEVRAEKNFEKKVKEMRQHIRGLSGVKIQQEKAHEHTYGEEEYDEDKDEYSKACTQCDYVLRYEKM</sequence>
<dbReference type="GO" id="GO:0006284">
    <property type="term" value="P:base-excision repair"/>
    <property type="evidence" value="ECO:0007669"/>
    <property type="project" value="TreeGrafter"/>
</dbReference>
<keyword evidence="8" id="KW-0234">DNA repair</keyword>
<keyword evidence="7" id="KW-0238">DNA-binding</keyword>
<dbReference type="GO" id="GO:0070914">
    <property type="term" value="P:UV-damage excision repair"/>
    <property type="evidence" value="ECO:0007669"/>
    <property type="project" value="TreeGrafter"/>
</dbReference>
<comment type="caution">
    <text evidence="11">The sequence shown here is derived from an EMBL/GenBank/DDBJ whole genome shotgun (WGS) entry which is preliminary data.</text>
</comment>
<dbReference type="GO" id="GO:0000715">
    <property type="term" value="P:nucleotide-excision repair, DNA damage recognition"/>
    <property type="evidence" value="ECO:0007669"/>
    <property type="project" value="TreeGrafter"/>
</dbReference>
<dbReference type="InterPro" id="IPR037129">
    <property type="entry name" value="XPA_sf"/>
</dbReference>
<evidence type="ECO:0000256" key="6">
    <source>
        <dbReference type="ARBA" id="ARBA00022833"/>
    </source>
</evidence>
<dbReference type="OrthoDB" id="68328at2759"/>
<dbReference type="PANTHER" id="PTHR10142:SF0">
    <property type="entry name" value="DNA REPAIR PROTEIN COMPLEMENTING XP-A CELLS"/>
    <property type="match status" value="1"/>
</dbReference>
<dbReference type="SUPFAM" id="SSF57716">
    <property type="entry name" value="Glucocorticoid receptor-like (DNA-binding domain)"/>
    <property type="match status" value="1"/>
</dbReference>